<evidence type="ECO:0000313" key="3">
    <source>
        <dbReference type="EMBL" id="AKA80505.2"/>
    </source>
</evidence>
<evidence type="ECO:0000313" key="20">
    <source>
        <dbReference type="Proteomes" id="UP000275843"/>
    </source>
</evidence>
<evidence type="ECO:0000313" key="12">
    <source>
        <dbReference type="Proteomes" id="UP000033057"/>
    </source>
</evidence>
<dbReference type="SUPFAM" id="SSF102405">
    <property type="entry name" value="MCP/YpsA-like"/>
    <property type="match status" value="1"/>
</dbReference>
<evidence type="ECO:0000313" key="21">
    <source>
        <dbReference type="Proteomes" id="UP000278715"/>
    </source>
</evidence>
<dbReference type="EMBL" id="CP011056">
    <property type="protein sequence ID" value="AKA77811.2"/>
    <property type="molecule type" value="Genomic_DNA"/>
</dbReference>
<sequence length="183" mass="20623">MEKGFIILMIISIAAHSEESNHELAEKARKFVRSIKPCNPILLLGGYWGLMRVVVDEALRENIKTVLILPIEKENIEIPREVICIKSGCEFRCRSVILVRSGDLLVSLGGGVGTEIEIMMAYAMGKPIYALTNTGLSTDYFAKSFPDYIDDRKIVKVKYFDNVERMAEEICEDEIKGKEVNFG</sequence>
<evidence type="ECO:0000313" key="13">
    <source>
        <dbReference type="Proteomes" id="UP000033085"/>
    </source>
</evidence>
<dbReference type="PATRIC" id="fig|2287.9.peg.1386"/>
<dbReference type="Proteomes" id="UP000033106">
    <property type="component" value="Chromosome"/>
</dbReference>
<dbReference type="Proteomes" id="UP000273443">
    <property type="component" value="Chromosome"/>
</dbReference>
<dbReference type="EMBL" id="CP011057">
    <property type="protein sequence ID" value="AKA80505.2"/>
    <property type="molecule type" value="Genomic_DNA"/>
</dbReference>
<reference evidence="12 13" key="1">
    <citation type="journal article" date="2015" name="Genome Announc.">
        <title>Complete Genome Sequence of Sulfolobus solfataricus Strain 98/2 and Evolved Derivatives.</title>
        <authorList>
            <person name="McCarthy S."/>
            <person name="Gradnigo J."/>
            <person name="Johnson T."/>
            <person name="Payne S."/>
            <person name="Lipzen A."/>
            <person name="Martin J."/>
            <person name="Schackwitz W."/>
            <person name="Moriyama E."/>
            <person name="Blum P."/>
        </authorList>
    </citation>
    <scope>NUCLEOTIDE SEQUENCE [LARGE SCALE GENOMIC DNA]</scope>
    <source>
        <strain evidence="12">98/2 SULC</strain>
        <strain evidence="1">SARC-B</strain>
        <strain evidence="2">SARC-C</strain>
        <strain evidence="3 14">SULA</strain>
        <strain evidence="13">SULB</strain>
    </source>
</reference>
<reference evidence="1" key="5">
    <citation type="submission" date="2018-10" db="EMBL/GenBank/DDBJ databases">
        <authorList>
            <person name="McCarthy S."/>
            <person name="Gradnigo J."/>
            <person name="Johnson T."/>
            <person name="Payne S."/>
            <person name="Lipzen A."/>
            <person name="Schackwitz W."/>
            <person name="Martin J."/>
            <person name="Moriyama E."/>
            <person name="Blum P."/>
        </authorList>
    </citation>
    <scope>NUCLEOTIDE SEQUENCE</scope>
    <source>
        <strain evidence="1">SARC-B</strain>
        <strain evidence="2">SARC-C</strain>
        <strain evidence="3">SULA</strain>
    </source>
</reference>
<dbReference type="PATRIC" id="fig|2287.6.peg.2328"/>
<dbReference type="EMBL" id="CP033238">
    <property type="protein sequence ID" value="AZF76769.1"/>
    <property type="molecule type" value="Genomic_DNA"/>
</dbReference>
<evidence type="ECO:0000313" key="14">
    <source>
        <dbReference type="Proteomes" id="UP000033106"/>
    </source>
</evidence>
<evidence type="ECO:0000313" key="9">
    <source>
        <dbReference type="EMBL" id="AZF81980.1"/>
    </source>
</evidence>
<evidence type="ECO:0000313" key="8">
    <source>
        <dbReference type="EMBL" id="AZF79376.1"/>
    </source>
</evidence>
<evidence type="ECO:0000313" key="4">
    <source>
        <dbReference type="EMBL" id="AZF68906.1"/>
    </source>
</evidence>
<dbReference type="Proteomes" id="UP000267993">
    <property type="component" value="Chromosome"/>
</dbReference>
<dbReference type="Proteomes" id="UP000278715">
    <property type="component" value="Chromosome"/>
</dbReference>
<reference evidence="16 17" key="4">
    <citation type="journal article" date="2018" name="Proc. Natl. Acad. Sci. U.S.A.">
        <title>Nonmutational mechanism of inheritance in the Archaeon Sulfolobus solfataricus.</title>
        <authorList>
            <person name="Payne S."/>
            <person name="McCarthy S."/>
            <person name="Johnson T."/>
            <person name="North E."/>
            <person name="Blum P."/>
        </authorList>
    </citation>
    <scope>NUCLEOTIDE SEQUENCE [LARGE SCALE GENOMIC DNA]</scope>
    <source>
        <strain evidence="5 16">SARC-H</strain>
        <strain evidence="6 20">SARC-I</strain>
        <strain evidence="8 21">SARC-N</strain>
        <strain evidence="9 22">SARC-O</strain>
        <strain evidence="10 17">SUL120</strain>
        <strain evidence="4 18">SULG</strain>
        <strain evidence="7 19">SULM</strain>
    </source>
</reference>
<proteinExistence type="predicted"/>
<dbReference type="Gene3D" id="3.40.50.450">
    <property type="match status" value="1"/>
</dbReference>
<dbReference type="Proteomes" id="UP000076770">
    <property type="component" value="Chromosome i"/>
</dbReference>
<dbReference type="KEGG" id="ssol:SULB_2253"/>
<protein>
    <submittedName>
        <fullName evidence="1">LOG family protein</fullName>
    </submittedName>
</protein>
<evidence type="ECO:0000313" key="10">
    <source>
        <dbReference type="EMBL" id="AZF84564.1"/>
    </source>
</evidence>
<dbReference type="EMBL" id="CP033237">
    <property type="protein sequence ID" value="AZF74146.1"/>
    <property type="molecule type" value="Genomic_DNA"/>
</dbReference>
<accession>A0A0E3JVF8</accession>
<evidence type="ECO:0000313" key="16">
    <source>
        <dbReference type="Proteomes" id="UP000267993"/>
    </source>
</evidence>
<evidence type="ECO:0000313" key="17">
    <source>
        <dbReference type="Proteomes" id="UP000269431"/>
    </source>
</evidence>
<dbReference type="OMA" id="FMAYAMG"/>
<dbReference type="Proteomes" id="UP000269431">
    <property type="component" value="Chromosome"/>
</dbReference>
<dbReference type="Proteomes" id="UP000275843">
    <property type="component" value="Chromosome"/>
</dbReference>
<dbReference type="EMBL" id="CP033236">
    <property type="protein sequence ID" value="AZF71526.1"/>
    <property type="molecule type" value="Genomic_DNA"/>
</dbReference>
<dbReference type="EMBL" id="CP033240">
    <property type="protein sequence ID" value="AZF81980.1"/>
    <property type="molecule type" value="Genomic_DNA"/>
</dbReference>
<dbReference type="AlphaFoldDB" id="A0A0E3JVF8"/>
<dbReference type="EMBL" id="CP011055">
    <property type="protein sequence ID" value="AKA75117.2"/>
    <property type="molecule type" value="Genomic_DNA"/>
</dbReference>
<evidence type="ECO:0000313" key="2">
    <source>
        <dbReference type="EMBL" id="AKA77811.2"/>
    </source>
</evidence>
<dbReference type="Proteomes" id="UP000273194">
    <property type="component" value="Chromosome"/>
</dbReference>
<evidence type="ECO:0000313" key="11">
    <source>
        <dbReference type="EMBL" id="SAI84913.1"/>
    </source>
</evidence>
<organism evidence="1 13">
    <name type="scientific">Saccharolobus solfataricus</name>
    <name type="common">Sulfolobus solfataricus</name>
    <dbReference type="NCBI Taxonomy" id="2287"/>
    <lineage>
        <taxon>Archaea</taxon>
        <taxon>Thermoproteota</taxon>
        <taxon>Thermoprotei</taxon>
        <taxon>Sulfolobales</taxon>
        <taxon>Sulfolobaceae</taxon>
        <taxon>Saccharolobus</taxon>
    </lineage>
</organism>
<dbReference type="KEGG" id="ssoa:SULA_2252"/>
<evidence type="ECO:0000313" key="7">
    <source>
        <dbReference type="EMBL" id="AZF76769.1"/>
    </source>
</evidence>
<dbReference type="EMBL" id="CP033241">
    <property type="protein sequence ID" value="AZF84564.1"/>
    <property type="molecule type" value="Genomic_DNA"/>
</dbReference>
<gene>
    <name evidence="11" type="ORF">SSOP1_1359</name>
    <name evidence="3" type="ORF">SULA_2252</name>
    <name evidence="1" type="ORF">SULB_2253</name>
    <name evidence="2" type="ORF">SULC_2250</name>
    <name evidence="4" type="ORF">SULG_11380</name>
    <name evidence="5" type="ORF">SULH_11380</name>
    <name evidence="6" type="ORF">SULI_11380</name>
    <name evidence="7" type="ORF">SULM_11370</name>
    <name evidence="8" type="ORF">SULN_11370</name>
    <name evidence="9" type="ORF">SULO_11380</name>
    <name evidence="10" type="ORF">SULZ_11375</name>
</gene>
<evidence type="ECO:0000313" key="18">
    <source>
        <dbReference type="Proteomes" id="UP000273194"/>
    </source>
</evidence>
<reference evidence="11" key="2">
    <citation type="submission" date="2016-04" db="EMBL/GenBank/DDBJ databases">
        <authorList>
            <person name="Evans L.H."/>
            <person name="Alamgir A."/>
            <person name="Owens N."/>
            <person name="Weber N.D."/>
            <person name="Virtaneva K."/>
            <person name="Barbian K."/>
            <person name="Babar A."/>
            <person name="Rosenke K."/>
        </authorList>
    </citation>
    <scope>NUCLEOTIDE SEQUENCE</scope>
    <source>
        <strain evidence="11">P1</strain>
    </source>
</reference>
<dbReference type="EMBL" id="CP033239">
    <property type="protein sequence ID" value="AZF79376.1"/>
    <property type="molecule type" value="Genomic_DNA"/>
</dbReference>
<dbReference type="EMBL" id="LT549890">
    <property type="protein sequence ID" value="SAI84913.1"/>
    <property type="molecule type" value="Genomic_DNA"/>
</dbReference>
<name>A0A0E3JVF8_SACSO</name>
<evidence type="ECO:0000313" key="22">
    <source>
        <dbReference type="Proteomes" id="UP000282269"/>
    </source>
</evidence>
<evidence type="ECO:0000313" key="1">
    <source>
        <dbReference type="EMBL" id="AKA75117.2"/>
    </source>
</evidence>
<evidence type="ECO:0000313" key="5">
    <source>
        <dbReference type="EMBL" id="AZF71526.1"/>
    </source>
</evidence>
<dbReference type="KEGG" id="ssof:SULC_2250"/>
<dbReference type="Proteomes" id="UP000033085">
    <property type="component" value="Chromosome"/>
</dbReference>
<accession>A0A157T0D8</accession>
<reference evidence="15" key="3">
    <citation type="submission" date="2016-04" db="EMBL/GenBank/DDBJ databases">
        <authorList>
            <person name="Shah S.A."/>
            <person name="Garrett R.A."/>
        </authorList>
    </citation>
    <scope>NUCLEOTIDE SEQUENCE [LARGE SCALE GENOMIC DNA]</scope>
    <source>
        <strain evidence="15">ATCC 35091 / DSM 1616 / JCM 8930 / NBRC 15331 / P1</strain>
    </source>
</reference>
<dbReference type="Pfam" id="PF18306">
    <property type="entry name" value="LDcluster4"/>
    <property type="match status" value="1"/>
</dbReference>
<evidence type="ECO:0000313" key="6">
    <source>
        <dbReference type="EMBL" id="AZF74146.1"/>
    </source>
</evidence>
<evidence type="ECO:0000313" key="15">
    <source>
        <dbReference type="Proteomes" id="UP000076770"/>
    </source>
</evidence>
<dbReference type="Proteomes" id="UP000033057">
    <property type="component" value="Chromosome"/>
</dbReference>
<dbReference type="InterPro" id="IPR041164">
    <property type="entry name" value="LDcluster4"/>
</dbReference>
<dbReference type="Proteomes" id="UP000282269">
    <property type="component" value="Chromosome"/>
</dbReference>
<dbReference type="EMBL" id="CP033235">
    <property type="protein sequence ID" value="AZF68906.1"/>
    <property type="molecule type" value="Genomic_DNA"/>
</dbReference>
<evidence type="ECO:0000313" key="19">
    <source>
        <dbReference type="Proteomes" id="UP000273443"/>
    </source>
</evidence>